<dbReference type="OrthoDB" id="5788137at2759"/>
<dbReference type="PROSITE" id="PS50244">
    <property type="entry name" value="S5A_REDUCTASE"/>
    <property type="match status" value="1"/>
</dbReference>
<evidence type="ECO:0000256" key="2">
    <source>
        <dbReference type="ARBA" id="ARBA00007742"/>
    </source>
</evidence>
<feature type="transmembrane region" description="Helical" evidence="6">
    <location>
        <begin position="170"/>
        <end position="188"/>
    </location>
</feature>
<dbReference type="GO" id="GO:0008202">
    <property type="term" value="P:steroid metabolic process"/>
    <property type="evidence" value="ECO:0007669"/>
    <property type="project" value="InterPro"/>
</dbReference>
<dbReference type="InterPro" id="IPR016636">
    <property type="entry name" value="3-oxo-5-alpha-steroid_4-DH"/>
</dbReference>
<keyword evidence="9" id="KW-1185">Reference proteome</keyword>
<evidence type="ECO:0000313" key="9">
    <source>
        <dbReference type="Proteomes" id="UP000237271"/>
    </source>
</evidence>
<evidence type="ECO:0000256" key="4">
    <source>
        <dbReference type="ARBA" id="ARBA00022989"/>
    </source>
</evidence>
<reference evidence="8 9" key="1">
    <citation type="journal article" date="2017" name="Genome Biol. Evol.">
        <title>Phytophthora megakarya and P. palmivora, closely related causal agents of cacao black pod rot, underwent increases in genome sizes and gene numbers by different mechanisms.</title>
        <authorList>
            <person name="Ali S.S."/>
            <person name="Shao J."/>
            <person name="Lary D.J."/>
            <person name="Kronmiller B."/>
            <person name="Shen D."/>
            <person name="Strem M.D."/>
            <person name="Amoako-Attah I."/>
            <person name="Akrofi A.Y."/>
            <person name="Begoude B.A."/>
            <person name="Ten Hoopen G.M."/>
            <person name="Coulibaly K."/>
            <person name="Kebe B.I."/>
            <person name="Melnick R.L."/>
            <person name="Guiltinan M.J."/>
            <person name="Tyler B.M."/>
            <person name="Meinhardt L.W."/>
            <person name="Bailey B.A."/>
        </authorList>
    </citation>
    <scope>NUCLEOTIDE SEQUENCE [LARGE SCALE GENOMIC DNA]</scope>
    <source>
        <strain evidence="9">sbr112.9</strain>
    </source>
</reference>
<evidence type="ECO:0000256" key="5">
    <source>
        <dbReference type="ARBA" id="ARBA00023136"/>
    </source>
</evidence>
<accession>A0A2P4YDF6</accession>
<dbReference type="Proteomes" id="UP000237271">
    <property type="component" value="Unassembled WGS sequence"/>
</dbReference>
<evidence type="ECO:0000313" key="8">
    <source>
        <dbReference type="EMBL" id="POM75843.1"/>
    </source>
</evidence>
<keyword evidence="4 6" id="KW-1133">Transmembrane helix</keyword>
<dbReference type="Gene3D" id="1.20.120.1630">
    <property type="match status" value="1"/>
</dbReference>
<name>A0A2P4YDF6_9STRA</name>
<gene>
    <name evidence="8" type="ORF">PHPALM_6997</name>
</gene>
<evidence type="ECO:0000256" key="3">
    <source>
        <dbReference type="ARBA" id="ARBA00022692"/>
    </source>
</evidence>
<dbReference type="GO" id="GO:0003865">
    <property type="term" value="F:3-oxo-5-alpha-steroid 4-dehydrogenase activity"/>
    <property type="evidence" value="ECO:0007669"/>
    <property type="project" value="InterPro"/>
</dbReference>
<sequence length="281" mass="31910">MSSLEAIVATGLQSGADPCMMNALSVTKEEELHGWLVNGVFALGVVTYVATTFITAPYGRHVRPGWGPTVNTRLGWILMESPSAIWFTVVYLWGDHRFETTPLAAASLWVCHYVYRSYIYPFLIRTSKDKRMPLTVMLSGDFYNGINAYINARYLSQFGDYSDDDIFTRPSFYAGVALFVFGLSMNIYSDQVLINLRKPGESGYKIPHGGLFEYVSSPNYFCELLEWTGWALLSQSPAGLSFAVYTATNLVPRALSNHRWYQDKFREEYPSNRKVILPFLW</sequence>
<dbReference type="InterPro" id="IPR039357">
    <property type="entry name" value="SRD5A/TECR"/>
</dbReference>
<protein>
    <submittedName>
        <fullName evidence="8">3-oxo-5-alpha-steroid 4-dehydrogenase</fullName>
    </submittedName>
</protein>
<dbReference type="PANTHER" id="PTHR10556:SF43">
    <property type="entry name" value="STEROID 5-ALPHA-REDUCTASE DET2"/>
    <property type="match status" value="1"/>
</dbReference>
<comment type="similarity">
    <text evidence="2">Belongs to the steroid 5-alpha reductase family.</text>
</comment>
<dbReference type="InterPro" id="IPR001104">
    <property type="entry name" value="3-oxo-5_a-steroid_4-DH_C"/>
</dbReference>
<evidence type="ECO:0000256" key="1">
    <source>
        <dbReference type="ARBA" id="ARBA00004141"/>
    </source>
</evidence>
<dbReference type="EMBL" id="NCKW01003633">
    <property type="protein sequence ID" value="POM75843.1"/>
    <property type="molecule type" value="Genomic_DNA"/>
</dbReference>
<dbReference type="GO" id="GO:0016020">
    <property type="term" value="C:membrane"/>
    <property type="evidence" value="ECO:0007669"/>
    <property type="project" value="UniProtKB-SubCell"/>
</dbReference>
<feature type="transmembrane region" description="Helical" evidence="6">
    <location>
        <begin position="74"/>
        <end position="94"/>
    </location>
</feature>
<dbReference type="AlphaFoldDB" id="A0A2P4YDF6"/>
<organism evidence="8 9">
    <name type="scientific">Phytophthora palmivora</name>
    <dbReference type="NCBI Taxonomy" id="4796"/>
    <lineage>
        <taxon>Eukaryota</taxon>
        <taxon>Sar</taxon>
        <taxon>Stramenopiles</taxon>
        <taxon>Oomycota</taxon>
        <taxon>Peronosporomycetes</taxon>
        <taxon>Peronosporales</taxon>
        <taxon>Peronosporaceae</taxon>
        <taxon>Phytophthora</taxon>
    </lineage>
</organism>
<evidence type="ECO:0000259" key="7">
    <source>
        <dbReference type="Pfam" id="PF02544"/>
    </source>
</evidence>
<dbReference type="FunFam" id="1.20.120.1630:FF:000014">
    <property type="entry name" value="Steroid 5-alpha reductase, putative"/>
    <property type="match status" value="1"/>
</dbReference>
<comment type="subcellular location">
    <subcellularLocation>
        <location evidence="1">Membrane</location>
        <topology evidence="1">Multi-pass membrane protein</topology>
    </subcellularLocation>
</comment>
<feature type="domain" description="3-oxo-5-alpha-steroid 4-dehydrogenase C-terminal" evidence="7">
    <location>
        <begin position="131"/>
        <end position="281"/>
    </location>
</feature>
<keyword evidence="5 6" id="KW-0472">Membrane</keyword>
<comment type="caution">
    <text evidence="8">The sequence shown here is derived from an EMBL/GenBank/DDBJ whole genome shotgun (WGS) entry which is preliminary data.</text>
</comment>
<dbReference type="PANTHER" id="PTHR10556">
    <property type="entry name" value="3-OXO-5-ALPHA-STEROID 4-DEHYDROGENASE"/>
    <property type="match status" value="1"/>
</dbReference>
<evidence type="ECO:0000256" key="6">
    <source>
        <dbReference type="SAM" id="Phobius"/>
    </source>
</evidence>
<dbReference type="Pfam" id="PF02544">
    <property type="entry name" value="Steroid_dh"/>
    <property type="match status" value="1"/>
</dbReference>
<feature type="transmembrane region" description="Helical" evidence="6">
    <location>
        <begin position="32"/>
        <end position="54"/>
    </location>
</feature>
<proteinExistence type="inferred from homology"/>
<feature type="transmembrane region" description="Helical" evidence="6">
    <location>
        <begin position="132"/>
        <end position="150"/>
    </location>
</feature>
<dbReference type="PIRSF" id="PIRSF015596">
    <property type="entry name" value="5_alpha-SR2"/>
    <property type="match status" value="1"/>
</dbReference>
<keyword evidence="3 6" id="KW-0812">Transmembrane</keyword>